<dbReference type="PANTHER" id="PTHR36837:SF5">
    <property type="entry name" value="POLY-3-HYDROXYBUTYRATE SYNTHASE"/>
    <property type="match status" value="1"/>
</dbReference>
<evidence type="ECO:0000313" key="1">
    <source>
        <dbReference type="EMBL" id="EUA22218.1"/>
    </source>
</evidence>
<dbReference type="PANTHER" id="PTHR36837">
    <property type="entry name" value="POLY(3-HYDROXYALKANOATE) POLYMERASE SUBUNIT PHAC"/>
    <property type="match status" value="1"/>
</dbReference>
<dbReference type="Proteomes" id="UP000020561">
    <property type="component" value="Unassembled WGS sequence"/>
</dbReference>
<reference evidence="1 2" key="1">
    <citation type="submission" date="2013-12" db="EMBL/GenBank/DDBJ databases">
        <authorList>
            <person name="Brown-Elliot B."/>
            <person name="Wallace R."/>
            <person name="Lenaerts A."/>
            <person name="Ordway D."/>
            <person name="DeGroote M.A."/>
            <person name="Parker T."/>
            <person name="Sizemore C."/>
            <person name="Tallon L.J."/>
            <person name="Sadzewicz L.K."/>
            <person name="Sengamalay N."/>
            <person name="Fraser C.M."/>
            <person name="Hine E."/>
            <person name="Shefchek K.A."/>
            <person name="Das S.P."/>
            <person name="Tettelin H."/>
        </authorList>
    </citation>
    <scope>NUCLEOTIDE SEQUENCE [LARGE SCALE GENOMIC DNA]</scope>
    <source>
        <strain evidence="1 2">662</strain>
    </source>
</reference>
<protein>
    <submittedName>
        <fullName evidence="1">Poly-beta-hydroxybutyrate polymerase domain protein</fullName>
        <ecNumber evidence="1">2.3.1.-</ecNumber>
    </submittedName>
</protein>
<dbReference type="GO" id="GO:0016746">
    <property type="term" value="F:acyltransferase activity"/>
    <property type="evidence" value="ECO:0007669"/>
    <property type="project" value="UniProtKB-KW"/>
</dbReference>
<organism evidence="1 2">
    <name type="scientific">Mycobacterium kansasii 662</name>
    <dbReference type="NCBI Taxonomy" id="1299326"/>
    <lineage>
        <taxon>Bacteria</taxon>
        <taxon>Bacillati</taxon>
        <taxon>Actinomycetota</taxon>
        <taxon>Actinomycetes</taxon>
        <taxon>Mycobacteriales</taxon>
        <taxon>Mycobacteriaceae</taxon>
        <taxon>Mycobacterium</taxon>
    </lineage>
</organism>
<keyword evidence="1" id="KW-0808">Transferase</keyword>
<dbReference type="AlphaFoldDB" id="X7ZU38"/>
<accession>X7ZU38</accession>
<comment type="caution">
    <text evidence="1">The sequence shown here is derived from an EMBL/GenBank/DDBJ whole genome shotgun (WGS) entry which is preliminary data.</text>
</comment>
<name>X7ZU38_MYCKA</name>
<dbReference type="InterPro" id="IPR051321">
    <property type="entry name" value="PHA/PHB_synthase"/>
</dbReference>
<dbReference type="EC" id="2.3.1.-" evidence="1"/>
<proteinExistence type="predicted"/>
<sequence length="98" mass="10928">MLSGKTRFVLSTSGHIAAVIHPPGNPKSTYRIGDESCPTPEEWLRSAQRHKGTWWQDWAPWLAERAGEKAKAPVRLGNSRYTPLDPAPGTFVFKQSRG</sequence>
<evidence type="ECO:0000313" key="2">
    <source>
        <dbReference type="Proteomes" id="UP000020561"/>
    </source>
</evidence>
<dbReference type="EMBL" id="JAOA01000001">
    <property type="protein sequence ID" value="EUA22218.1"/>
    <property type="molecule type" value="Genomic_DNA"/>
</dbReference>
<gene>
    <name evidence="1" type="primary">phbC</name>
    <name evidence="1" type="ORF">I545_0718</name>
</gene>
<keyword evidence="1" id="KW-0012">Acyltransferase</keyword>